<evidence type="ECO:0000313" key="12">
    <source>
        <dbReference type="EMBL" id="PQJ52644.1"/>
    </source>
</evidence>
<evidence type="ECO:0000256" key="6">
    <source>
        <dbReference type="ARBA" id="ARBA00022723"/>
    </source>
</evidence>
<dbReference type="InterPro" id="IPR050123">
    <property type="entry name" value="Prok_molybdopt-oxidoreductase"/>
</dbReference>
<dbReference type="GO" id="GO:1990204">
    <property type="term" value="C:oxidoreductase complex"/>
    <property type="evidence" value="ECO:0007669"/>
    <property type="project" value="UniProtKB-ARBA"/>
</dbReference>
<evidence type="ECO:0000259" key="11">
    <source>
        <dbReference type="PROSITE" id="PS51669"/>
    </source>
</evidence>
<dbReference type="Gene3D" id="3.40.228.10">
    <property type="entry name" value="Dimethylsulfoxide Reductase, domain 2"/>
    <property type="match status" value="1"/>
</dbReference>
<dbReference type="SMART" id="SM00926">
    <property type="entry name" value="Molybdop_Fe4S4"/>
    <property type="match status" value="1"/>
</dbReference>
<dbReference type="GO" id="GO:0016491">
    <property type="term" value="F:oxidoreductase activity"/>
    <property type="evidence" value="ECO:0007669"/>
    <property type="project" value="UniProtKB-KW"/>
</dbReference>
<keyword evidence="9" id="KW-0411">Iron-sulfur</keyword>
<accession>A0A2S7URM6</accession>
<dbReference type="CDD" id="cd02791">
    <property type="entry name" value="MopB_CT_Nitrate-R-NapA-like"/>
    <property type="match status" value="1"/>
</dbReference>
<evidence type="ECO:0000256" key="10">
    <source>
        <dbReference type="ARBA" id="ARBA00023063"/>
    </source>
</evidence>
<evidence type="ECO:0000256" key="2">
    <source>
        <dbReference type="ARBA" id="ARBA00001966"/>
    </source>
</evidence>
<keyword evidence="10" id="KW-0534">Nitrate assimilation</keyword>
<evidence type="ECO:0000256" key="5">
    <source>
        <dbReference type="ARBA" id="ARBA00022505"/>
    </source>
</evidence>
<sequence length="922" mass="102058">MTQQFEQKTIRSSCPYCGVGCGVDITTTNGIPSAVVGSPNHPANLGRLCVKGSNLIETIDHDGRLLHPMIDGKQVDWPQATQHVAEKFSQIIDEFGPDSVAFYVSGQILTEDYYIANKLMKGFIGSANIDTNSRLCMSSAVAGYKRAFGSDTVPCSYEDLDHTELLVLVGSNAAWTHPVLFQRMEKAKLANPNVKIIVIDPRRSATAELADAHLPLKAGSDVALFNGLLHYLIQNDAIDNQYINAHCEGWATTAKAVASSDLTTTALLCDLTEQELEQFYQLFAQSKSSVTFYSQGVNQSSQGVDKCNAIINCHLATGKIGKLGSGPFSITGQPNAMGGREVGGLANMLAAHMNIEDKTHRDLVQEFWQSPTICQKSGAKAVDLFDKINSGEIKAVWIMATNPLVSMPNRNVVEQALKKCEFVVVSDCMEKNDTLTYADVKLPATTWGEKDGTVTNSERRISRQTGLMAAPGEAKHDWQIIRDVAHKMGFTEHFNYQHSADIFKEHARLSGYKNGTDGYAVRDFDISALSQLSLNEYNRLTPIQWPVNSTYPNGRQHIFDDGKFYTPSQKAQFINVVAQLPQQIPNVEYPFILNSGRLRDQWHTMSRTGKSAALAKNVKEPFLFIRPEEAEKLGLTKSDLVKVASPYGEVILPLQFDKGLQTGNLFAPIHWSQLTAPTANIAKCFGSFVDPISGQPECKFTVVKVEKYETKQFIQCFSTSEFEPQSDYWAKVKITSGFEYICATSNSIDLAINWCREHNQVSGDWSYFENSQSGIRTVLCIKENKLQFAAFLADYKPEINADWVESLFAQPSVTVEQINRILRADVEQNFLNGKTICSCFKIGETQIINAIVDNNDNTTELLGKRLKCGTNCGSCKSELRSLINEYGQNNSQTTNSLSTNKNISNSVAQQNAKLVQIPITEI</sequence>
<evidence type="ECO:0000256" key="8">
    <source>
        <dbReference type="ARBA" id="ARBA00023004"/>
    </source>
</evidence>
<dbReference type="Pfam" id="PF04324">
    <property type="entry name" value="Fer2_BFD"/>
    <property type="match status" value="1"/>
</dbReference>
<organism evidence="12 13">
    <name type="scientific">Psychrosphaera saromensis</name>
    <dbReference type="NCBI Taxonomy" id="716813"/>
    <lineage>
        <taxon>Bacteria</taxon>
        <taxon>Pseudomonadati</taxon>
        <taxon>Pseudomonadota</taxon>
        <taxon>Gammaproteobacteria</taxon>
        <taxon>Alteromonadales</taxon>
        <taxon>Pseudoalteromonadaceae</taxon>
        <taxon>Psychrosphaera</taxon>
    </lineage>
</organism>
<keyword evidence="8" id="KW-0408">Iron</keyword>
<keyword evidence="13" id="KW-1185">Reference proteome</keyword>
<keyword evidence="6" id="KW-0479">Metal-binding</keyword>
<keyword evidence="7" id="KW-0560">Oxidoreductase</keyword>
<dbReference type="InterPro" id="IPR041957">
    <property type="entry name" value="CT_Nitrate-R-NapA-like"/>
</dbReference>
<dbReference type="InterPro" id="IPR041854">
    <property type="entry name" value="BFD-like_2Fe2S-bd_dom_sf"/>
</dbReference>
<dbReference type="Gene3D" id="2.40.40.20">
    <property type="match status" value="1"/>
</dbReference>
<dbReference type="InterPro" id="IPR007419">
    <property type="entry name" value="BFD-like_2Fe2S-bd_dom"/>
</dbReference>
<protein>
    <submittedName>
        <fullName evidence="12">Nitrate reductase</fullName>
    </submittedName>
</protein>
<evidence type="ECO:0000256" key="4">
    <source>
        <dbReference type="ARBA" id="ARBA00022485"/>
    </source>
</evidence>
<gene>
    <name evidence="12" type="ORF">BTO11_02580</name>
</gene>
<dbReference type="InterPro" id="IPR006656">
    <property type="entry name" value="Mopterin_OxRdtase"/>
</dbReference>
<dbReference type="Gene3D" id="2.20.25.90">
    <property type="entry name" value="ADC-like domains"/>
    <property type="match status" value="1"/>
</dbReference>
<evidence type="ECO:0000256" key="1">
    <source>
        <dbReference type="ARBA" id="ARBA00001942"/>
    </source>
</evidence>
<dbReference type="InterPro" id="IPR006657">
    <property type="entry name" value="MoPterin_dinucl-bd_dom"/>
</dbReference>
<comment type="similarity">
    <text evidence="3">Belongs to the prokaryotic molybdopterin-containing oxidoreductase family. NasA/NapA/NarB subfamily.</text>
</comment>
<dbReference type="InterPro" id="IPR027467">
    <property type="entry name" value="MopterinOxRdtase_cofactor_BS"/>
</dbReference>
<proteinExistence type="inferred from homology"/>
<dbReference type="GO" id="GO:0016020">
    <property type="term" value="C:membrane"/>
    <property type="evidence" value="ECO:0007669"/>
    <property type="project" value="TreeGrafter"/>
</dbReference>
<dbReference type="GO" id="GO:0045333">
    <property type="term" value="P:cellular respiration"/>
    <property type="evidence" value="ECO:0007669"/>
    <property type="project" value="UniProtKB-ARBA"/>
</dbReference>
<dbReference type="InterPro" id="IPR006963">
    <property type="entry name" value="Mopterin_OxRdtase_4Fe-4S_dom"/>
</dbReference>
<dbReference type="SUPFAM" id="SSF53706">
    <property type="entry name" value="Formate dehydrogenase/DMSO reductase, domains 1-3"/>
    <property type="match status" value="1"/>
</dbReference>
<evidence type="ECO:0000313" key="13">
    <source>
        <dbReference type="Proteomes" id="UP000239007"/>
    </source>
</evidence>
<dbReference type="GO" id="GO:0042128">
    <property type="term" value="P:nitrate assimilation"/>
    <property type="evidence" value="ECO:0007669"/>
    <property type="project" value="UniProtKB-KW"/>
</dbReference>
<comment type="cofactor">
    <cofactor evidence="1">
        <name>Mo-bis(molybdopterin guanine dinucleotide)</name>
        <dbReference type="ChEBI" id="CHEBI:60539"/>
    </cofactor>
</comment>
<dbReference type="GO" id="GO:0046872">
    <property type="term" value="F:metal ion binding"/>
    <property type="evidence" value="ECO:0007669"/>
    <property type="project" value="UniProtKB-KW"/>
</dbReference>
<dbReference type="Proteomes" id="UP000239007">
    <property type="component" value="Unassembled WGS sequence"/>
</dbReference>
<keyword evidence="4" id="KW-0004">4Fe-4S</keyword>
<dbReference type="GO" id="GO:0051539">
    <property type="term" value="F:4 iron, 4 sulfur cluster binding"/>
    <property type="evidence" value="ECO:0007669"/>
    <property type="project" value="UniProtKB-KW"/>
</dbReference>
<dbReference type="SUPFAM" id="SSF50692">
    <property type="entry name" value="ADC-like"/>
    <property type="match status" value="1"/>
</dbReference>
<evidence type="ECO:0000256" key="9">
    <source>
        <dbReference type="ARBA" id="ARBA00023014"/>
    </source>
</evidence>
<dbReference type="EMBL" id="MSCH01000003">
    <property type="protein sequence ID" value="PQJ52644.1"/>
    <property type="molecule type" value="Genomic_DNA"/>
</dbReference>
<dbReference type="PANTHER" id="PTHR43105:SF9">
    <property type="entry name" value="NADPH-FE(3+) OXIDOREDUCTASE SUBUNIT ALPHA"/>
    <property type="match status" value="1"/>
</dbReference>
<dbReference type="Pfam" id="PF04879">
    <property type="entry name" value="Molybdop_Fe4S4"/>
    <property type="match status" value="1"/>
</dbReference>
<dbReference type="OrthoDB" id="9810782at2"/>
<dbReference type="Gene3D" id="1.10.10.1100">
    <property type="entry name" value="BFD-like [2Fe-2S]-binding domain"/>
    <property type="match status" value="1"/>
</dbReference>
<comment type="caution">
    <text evidence="12">The sequence shown here is derived from an EMBL/GenBank/DDBJ whole genome shotgun (WGS) entry which is preliminary data.</text>
</comment>
<dbReference type="PROSITE" id="PS51669">
    <property type="entry name" value="4FE4S_MOW_BIS_MGD"/>
    <property type="match status" value="1"/>
</dbReference>
<evidence type="ECO:0000256" key="7">
    <source>
        <dbReference type="ARBA" id="ARBA00023002"/>
    </source>
</evidence>
<dbReference type="PROSITE" id="PS00551">
    <property type="entry name" value="MOLYBDOPTERIN_PROK_1"/>
    <property type="match status" value="1"/>
</dbReference>
<dbReference type="Pfam" id="PF01568">
    <property type="entry name" value="Molydop_binding"/>
    <property type="match status" value="1"/>
</dbReference>
<dbReference type="AlphaFoldDB" id="A0A2S7URM6"/>
<name>A0A2S7URM6_9GAMM</name>
<dbReference type="GO" id="GO:0043546">
    <property type="term" value="F:molybdopterin cofactor binding"/>
    <property type="evidence" value="ECO:0007669"/>
    <property type="project" value="InterPro"/>
</dbReference>
<reference evidence="12 13" key="1">
    <citation type="submission" date="2016-12" db="EMBL/GenBank/DDBJ databases">
        <title>Diversity of luminous bacteria.</title>
        <authorList>
            <person name="Yoshizawa S."/>
            <person name="Kogure K."/>
        </authorList>
    </citation>
    <scope>NUCLEOTIDE SEQUENCE [LARGE SCALE GENOMIC DNA]</scope>
    <source>
        <strain evidence="12 13">SA4-48</strain>
    </source>
</reference>
<keyword evidence="5" id="KW-0500">Molybdenum</keyword>
<dbReference type="Gene3D" id="3.40.50.740">
    <property type="match status" value="1"/>
</dbReference>
<dbReference type="CDD" id="cd02754">
    <property type="entry name" value="MopB_Nitrate-R-NapA-like"/>
    <property type="match status" value="1"/>
</dbReference>
<feature type="domain" description="4Fe-4S Mo/W bis-MGD-type" evidence="11">
    <location>
        <begin position="7"/>
        <end position="63"/>
    </location>
</feature>
<dbReference type="PANTHER" id="PTHR43105">
    <property type="entry name" value="RESPIRATORY NITRATE REDUCTASE"/>
    <property type="match status" value="1"/>
</dbReference>
<dbReference type="RefSeq" id="WP_105051110.1">
    <property type="nucleotide sequence ID" value="NZ_BMYG01000004.1"/>
</dbReference>
<comment type="cofactor">
    <cofactor evidence="2">
        <name>[4Fe-4S] cluster</name>
        <dbReference type="ChEBI" id="CHEBI:49883"/>
    </cofactor>
</comment>
<dbReference type="InterPro" id="IPR009010">
    <property type="entry name" value="Asp_de-COase-like_dom_sf"/>
</dbReference>
<dbReference type="Pfam" id="PF00384">
    <property type="entry name" value="Molybdopterin"/>
    <property type="match status" value="1"/>
</dbReference>
<evidence type="ECO:0000256" key="3">
    <source>
        <dbReference type="ARBA" id="ARBA00008747"/>
    </source>
</evidence>